<evidence type="ECO:0000313" key="4">
    <source>
        <dbReference type="EMBL" id="PAY24231.1"/>
    </source>
</evidence>
<dbReference type="PANTHER" id="PTHR33620:SF1">
    <property type="entry name" value="UREASE ACCESSORY PROTEIN F"/>
    <property type="match status" value="1"/>
</dbReference>
<keyword evidence="2 3" id="KW-0143">Chaperone</keyword>
<protein>
    <recommendedName>
        <fullName evidence="3">Urease accessory protein UreF</fullName>
    </recommendedName>
</protein>
<organism evidence="4 5">
    <name type="scientific">Dietzia natronolimnaea</name>
    <dbReference type="NCBI Taxonomy" id="161920"/>
    <lineage>
        <taxon>Bacteria</taxon>
        <taxon>Bacillati</taxon>
        <taxon>Actinomycetota</taxon>
        <taxon>Actinomycetes</taxon>
        <taxon>Mycobacteriales</taxon>
        <taxon>Dietziaceae</taxon>
        <taxon>Dietzia</taxon>
    </lineage>
</organism>
<keyword evidence="5" id="KW-1185">Reference proteome</keyword>
<dbReference type="Proteomes" id="UP000218810">
    <property type="component" value="Unassembled WGS sequence"/>
</dbReference>
<dbReference type="InterPro" id="IPR002639">
    <property type="entry name" value="UreF"/>
</dbReference>
<dbReference type="InterPro" id="IPR038277">
    <property type="entry name" value="UreF_sf"/>
</dbReference>
<dbReference type="Pfam" id="PF01730">
    <property type="entry name" value="UreF"/>
    <property type="match status" value="1"/>
</dbReference>
<comment type="similarity">
    <text evidence="3">Belongs to the UreF family.</text>
</comment>
<sequence>MSTDPLIADLGWLQIHDSAFPSGRFVHSNGLEAWLATRPAAGEPEIHAAVRAYVGGSVATLDAVILGHAWLADSTEVLVDLDRLDRAHKITRSARVSSESCGGQLASVARRVLRGAETSEYLQLVVSGDTPGNLAVVDGVVQRTLGIERDRAIAGALRSSYSGLLSAAVRLGRLGPMRAQQLVCDDAPWIADLARTAECAPLAAVTSFVPELEIAAMRHETTSARLFST</sequence>
<dbReference type="AlphaFoldDB" id="A0A2A2WSV0"/>
<evidence type="ECO:0000256" key="1">
    <source>
        <dbReference type="ARBA" id="ARBA00022988"/>
    </source>
</evidence>
<dbReference type="GO" id="GO:0005737">
    <property type="term" value="C:cytoplasm"/>
    <property type="evidence" value="ECO:0007669"/>
    <property type="project" value="UniProtKB-SubCell"/>
</dbReference>
<dbReference type="Gene3D" id="1.10.4190.10">
    <property type="entry name" value="Urease accessory protein UreF"/>
    <property type="match status" value="1"/>
</dbReference>
<evidence type="ECO:0000256" key="2">
    <source>
        <dbReference type="ARBA" id="ARBA00023186"/>
    </source>
</evidence>
<keyword evidence="3" id="KW-0963">Cytoplasm</keyword>
<keyword evidence="1 3" id="KW-0996">Nickel insertion</keyword>
<comment type="subunit">
    <text evidence="3">UreD, UreF and UreG form a complex that acts as a GTP-hydrolysis-dependent molecular chaperone, activating the urease apoprotein by helping to assemble the nickel containing metallocenter of UreC. The UreE protein probably delivers the nickel.</text>
</comment>
<proteinExistence type="inferred from homology"/>
<dbReference type="PANTHER" id="PTHR33620">
    <property type="entry name" value="UREASE ACCESSORY PROTEIN F"/>
    <property type="match status" value="1"/>
</dbReference>
<gene>
    <name evidence="3" type="primary">ureF</name>
    <name evidence="4" type="ORF">CEY15_04375</name>
</gene>
<dbReference type="HAMAP" id="MF_01385">
    <property type="entry name" value="UreF"/>
    <property type="match status" value="1"/>
</dbReference>
<evidence type="ECO:0000313" key="5">
    <source>
        <dbReference type="Proteomes" id="UP000218810"/>
    </source>
</evidence>
<dbReference type="GO" id="GO:0016151">
    <property type="term" value="F:nickel cation binding"/>
    <property type="evidence" value="ECO:0007669"/>
    <property type="project" value="UniProtKB-UniRule"/>
</dbReference>
<evidence type="ECO:0000256" key="3">
    <source>
        <dbReference type="HAMAP-Rule" id="MF_01385"/>
    </source>
</evidence>
<comment type="function">
    <text evidence="3">Required for maturation of urease via the functional incorporation of the urease nickel metallocenter.</text>
</comment>
<accession>A0A2A2WSV0</accession>
<dbReference type="EMBL" id="NTGA01000007">
    <property type="protein sequence ID" value="PAY24231.1"/>
    <property type="molecule type" value="Genomic_DNA"/>
</dbReference>
<reference evidence="5" key="1">
    <citation type="submission" date="2017-09" db="EMBL/GenBank/DDBJ databases">
        <authorList>
            <person name="Zhang Y."/>
            <person name="Huang X."/>
            <person name="Liu J."/>
            <person name="Lu L."/>
            <person name="Peng K."/>
        </authorList>
    </citation>
    <scope>NUCLEOTIDE SEQUENCE [LARGE SCALE GENOMIC DNA]</scope>
    <source>
        <strain evidence="5">S-XJ-1</strain>
    </source>
</reference>
<dbReference type="RefSeq" id="WP_095717457.1">
    <property type="nucleotide sequence ID" value="NZ_NTGA01000007.1"/>
</dbReference>
<name>A0A2A2WSV0_9ACTN</name>
<dbReference type="PIRSF" id="PIRSF009467">
    <property type="entry name" value="Ureas_acces_UreF"/>
    <property type="match status" value="1"/>
</dbReference>
<comment type="caution">
    <text evidence="4">The sequence shown here is derived from an EMBL/GenBank/DDBJ whole genome shotgun (WGS) entry which is preliminary data.</text>
</comment>
<dbReference type="OrthoDB" id="9798772at2"/>
<comment type="subcellular location">
    <subcellularLocation>
        <location evidence="3">Cytoplasm</location>
    </subcellularLocation>
</comment>